<reference evidence="2" key="1">
    <citation type="journal article" date="2022" name="bioRxiv">
        <title>Sequencing and chromosome-scale assembly of the giantPleurodeles waltlgenome.</title>
        <authorList>
            <person name="Brown T."/>
            <person name="Elewa A."/>
            <person name="Iarovenko S."/>
            <person name="Subramanian E."/>
            <person name="Araus A.J."/>
            <person name="Petzold A."/>
            <person name="Susuki M."/>
            <person name="Suzuki K.-i.T."/>
            <person name="Hayashi T."/>
            <person name="Toyoda A."/>
            <person name="Oliveira C."/>
            <person name="Osipova E."/>
            <person name="Leigh N.D."/>
            <person name="Simon A."/>
            <person name="Yun M.H."/>
        </authorList>
    </citation>
    <scope>NUCLEOTIDE SEQUENCE</scope>
    <source>
        <strain evidence="2">20211129_DDA</strain>
        <tissue evidence="2">Liver</tissue>
    </source>
</reference>
<evidence type="ECO:0000313" key="2">
    <source>
        <dbReference type="EMBL" id="KAJ1162847.1"/>
    </source>
</evidence>
<feature type="region of interest" description="Disordered" evidence="1">
    <location>
        <begin position="165"/>
        <end position="216"/>
    </location>
</feature>
<comment type="caution">
    <text evidence="2">The sequence shown here is derived from an EMBL/GenBank/DDBJ whole genome shotgun (WGS) entry which is preliminary data.</text>
</comment>
<dbReference type="AlphaFoldDB" id="A0AAV7SF89"/>
<organism evidence="2 3">
    <name type="scientific">Pleurodeles waltl</name>
    <name type="common">Iberian ribbed newt</name>
    <dbReference type="NCBI Taxonomy" id="8319"/>
    <lineage>
        <taxon>Eukaryota</taxon>
        <taxon>Metazoa</taxon>
        <taxon>Chordata</taxon>
        <taxon>Craniata</taxon>
        <taxon>Vertebrata</taxon>
        <taxon>Euteleostomi</taxon>
        <taxon>Amphibia</taxon>
        <taxon>Batrachia</taxon>
        <taxon>Caudata</taxon>
        <taxon>Salamandroidea</taxon>
        <taxon>Salamandridae</taxon>
        <taxon>Pleurodelinae</taxon>
        <taxon>Pleurodeles</taxon>
    </lineage>
</organism>
<keyword evidence="3" id="KW-1185">Reference proteome</keyword>
<protein>
    <submittedName>
        <fullName evidence="2">Uncharacterized protein</fullName>
    </submittedName>
</protein>
<name>A0AAV7SF89_PLEWA</name>
<evidence type="ECO:0000256" key="1">
    <source>
        <dbReference type="SAM" id="MobiDB-lite"/>
    </source>
</evidence>
<dbReference type="EMBL" id="JANPWB010000008">
    <property type="protein sequence ID" value="KAJ1162847.1"/>
    <property type="molecule type" value="Genomic_DNA"/>
</dbReference>
<sequence>MGGLPNPAAWTVSEHQCRENTLPRDLLRQAITYIGRPTDAFSPRSVARCPKQGLLRLHIEASEACQASEYTSWEAPIHTFTSWTGTQTGSHSHLWADIFGFRPRKGLTFYHSRARGTATHTIKPVDRTQEPSIHTIRPSAIHETEMRARHRMHSDAKGMVFGFRGDPGGGRSWEQSGGRRVPGGTEEIQRAGRRPIGEPPAAGGRRQTSSLSLESPSSLLVDCTTGEKVGISRAEKENLARRTPGGVKIHPYRFPQSVVLQKLGPSLNDSYGLLREVRHKSRLDNS</sequence>
<accession>A0AAV7SF89</accession>
<gene>
    <name evidence="2" type="ORF">NDU88_003312</name>
</gene>
<dbReference type="Proteomes" id="UP001066276">
    <property type="component" value="Chromosome 4_2"/>
</dbReference>
<proteinExistence type="predicted"/>
<evidence type="ECO:0000313" key="3">
    <source>
        <dbReference type="Proteomes" id="UP001066276"/>
    </source>
</evidence>